<dbReference type="InterPro" id="IPR026444">
    <property type="entry name" value="Secre_tail"/>
</dbReference>
<organism evidence="3 4">
    <name type="scientific">Adhaeribacter terreus</name>
    <dbReference type="NCBI Taxonomy" id="529703"/>
    <lineage>
        <taxon>Bacteria</taxon>
        <taxon>Pseudomonadati</taxon>
        <taxon>Bacteroidota</taxon>
        <taxon>Cytophagia</taxon>
        <taxon>Cytophagales</taxon>
        <taxon>Hymenobacteraceae</taxon>
        <taxon>Adhaeribacter</taxon>
    </lineage>
</organism>
<evidence type="ECO:0000259" key="2">
    <source>
        <dbReference type="Pfam" id="PF18962"/>
    </source>
</evidence>
<dbReference type="RefSeq" id="WP_378018023.1">
    <property type="nucleotide sequence ID" value="NZ_JBHSKT010000008.1"/>
</dbReference>
<gene>
    <name evidence="3" type="ORF">ACFPIB_13670</name>
</gene>
<protein>
    <submittedName>
        <fullName evidence="3">T9SS type A sorting domain-containing protein</fullName>
    </submittedName>
</protein>
<evidence type="ECO:0000313" key="3">
    <source>
        <dbReference type="EMBL" id="MFC5271662.1"/>
    </source>
</evidence>
<feature type="signal peptide" evidence="1">
    <location>
        <begin position="1"/>
        <end position="25"/>
    </location>
</feature>
<feature type="domain" description="Secretion system C-terminal sorting" evidence="2">
    <location>
        <begin position="66"/>
        <end position="142"/>
    </location>
</feature>
<dbReference type="Proteomes" id="UP001596161">
    <property type="component" value="Unassembled WGS sequence"/>
</dbReference>
<sequence>MKTKSIFRISFLAGLLFLFAQAVYAQETTTKTKVKTETVKTKTESKTEITAAEPESRVETLSGINLFPNRKTGNFSLRFSQALKDTANMELKNNDGKVLYALALTPEEAPMAKPVDVGKLNAGIYLIEVRSANTVYWKKVRIRK</sequence>
<comment type="caution">
    <text evidence="3">The sequence shown here is derived from an EMBL/GenBank/DDBJ whole genome shotgun (WGS) entry which is preliminary data.</text>
</comment>
<reference evidence="4" key="1">
    <citation type="journal article" date="2019" name="Int. J. Syst. Evol. Microbiol.">
        <title>The Global Catalogue of Microorganisms (GCM) 10K type strain sequencing project: providing services to taxonomists for standard genome sequencing and annotation.</title>
        <authorList>
            <consortium name="The Broad Institute Genomics Platform"/>
            <consortium name="The Broad Institute Genome Sequencing Center for Infectious Disease"/>
            <person name="Wu L."/>
            <person name="Ma J."/>
        </authorList>
    </citation>
    <scope>NUCLEOTIDE SEQUENCE [LARGE SCALE GENOMIC DNA]</scope>
    <source>
        <strain evidence="4">KACC 12602</strain>
    </source>
</reference>
<keyword evidence="1" id="KW-0732">Signal</keyword>
<proteinExistence type="predicted"/>
<evidence type="ECO:0000313" key="4">
    <source>
        <dbReference type="Proteomes" id="UP001596161"/>
    </source>
</evidence>
<name>A0ABW0EBC2_9BACT</name>
<keyword evidence="4" id="KW-1185">Reference proteome</keyword>
<feature type="chain" id="PRO_5045220547" evidence="1">
    <location>
        <begin position="26"/>
        <end position="144"/>
    </location>
</feature>
<evidence type="ECO:0000256" key="1">
    <source>
        <dbReference type="SAM" id="SignalP"/>
    </source>
</evidence>
<dbReference type="EMBL" id="JBHSKT010000008">
    <property type="protein sequence ID" value="MFC5271662.1"/>
    <property type="molecule type" value="Genomic_DNA"/>
</dbReference>
<accession>A0ABW0EBC2</accession>
<dbReference type="Pfam" id="PF18962">
    <property type="entry name" value="Por_Secre_tail"/>
    <property type="match status" value="1"/>
</dbReference>
<dbReference type="NCBIfam" id="TIGR04183">
    <property type="entry name" value="Por_Secre_tail"/>
    <property type="match status" value="1"/>
</dbReference>